<evidence type="ECO:0000313" key="3">
    <source>
        <dbReference type="EMBL" id="KAA6342735.1"/>
    </source>
</evidence>
<reference evidence="3" key="1">
    <citation type="submission" date="2019-03" db="EMBL/GenBank/DDBJ databases">
        <title>Single cell metagenomics reveals metabolic interactions within the superorganism composed of flagellate Streblomastix strix and complex community of Bacteroidetes bacteria on its surface.</title>
        <authorList>
            <person name="Treitli S.C."/>
            <person name="Kolisko M."/>
            <person name="Husnik F."/>
            <person name="Keeling P."/>
            <person name="Hampl V."/>
        </authorList>
    </citation>
    <scope>NUCLEOTIDE SEQUENCE</scope>
    <source>
        <strain evidence="3">STM</strain>
    </source>
</reference>
<feature type="domain" description="BT-3044-like C-terminal" evidence="2">
    <location>
        <begin position="167"/>
        <end position="307"/>
    </location>
</feature>
<dbReference type="EMBL" id="SNRY01000308">
    <property type="protein sequence ID" value="KAA6342735.1"/>
    <property type="molecule type" value="Genomic_DNA"/>
</dbReference>
<dbReference type="InterPro" id="IPR013728">
    <property type="entry name" value="BT_3987-like_N"/>
</dbReference>
<feature type="domain" description="BT-3987-like N-terminal" evidence="1">
    <location>
        <begin position="53"/>
        <end position="159"/>
    </location>
</feature>
<dbReference type="Gene3D" id="2.60.40.1740">
    <property type="entry name" value="hypothetical protein (bacova_03559)"/>
    <property type="match status" value="1"/>
</dbReference>
<dbReference type="Pfam" id="PF14274">
    <property type="entry name" value="BT_3044-like_C"/>
    <property type="match status" value="1"/>
</dbReference>
<name>A0A5J4SBB7_9ZZZZ</name>
<evidence type="ECO:0000259" key="1">
    <source>
        <dbReference type="Pfam" id="PF08522"/>
    </source>
</evidence>
<dbReference type="PROSITE" id="PS51257">
    <property type="entry name" value="PROKAR_LIPOPROTEIN"/>
    <property type="match status" value="1"/>
</dbReference>
<proteinExistence type="predicted"/>
<protein>
    <recommendedName>
        <fullName evidence="4">DUF4361 domain-containing protein</fullName>
    </recommendedName>
</protein>
<gene>
    <name evidence="3" type="ORF">EZS27_009538</name>
</gene>
<dbReference type="Pfam" id="PF08522">
    <property type="entry name" value="BT_3987-like_N"/>
    <property type="match status" value="1"/>
</dbReference>
<accession>A0A5J4SBB7</accession>
<organism evidence="3">
    <name type="scientific">termite gut metagenome</name>
    <dbReference type="NCBI Taxonomy" id="433724"/>
    <lineage>
        <taxon>unclassified sequences</taxon>
        <taxon>metagenomes</taxon>
        <taxon>organismal metagenomes</taxon>
    </lineage>
</organism>
<dbReference type="AlphaFoldDB" id="A0A5J4SBB7"/>
<sequence>MRNLRNLNILIIVVLLAGLFSCNSRDELFEREQYKKVFALLSEDGYNVFAEEHKLADAETETTGWVAASCGGSLATEEAISIKMVVDEKVLDRYNKGNYDVDEDKYAHFLSGDRYDIDNPTIIIPAGERTGRMKIRIRANGLSPDSVYLIPLRADTYTAYELNPVKNNVLYRVLLKNYYATQTMTSTATTYNFRGKRDGVNTMGNKQVFPVSGNKVRIMAGDISFESKVSTINDFSIVIEVDNDNKVSITSWKNIDVTQILAGDPDYDPQYPNIFRIDDDGYKTYKTFLLQYKYVQNGTTHVMQEELKLEFNKKTENY</sequence>
<evidence type="ECO:0008006" key="4">
    <source>
        <dbReference type="Google" id="ProtNLM"/>
    </source>
</evidence>
<comment type="caution">
    <text evidence="3">The sequence shown here is derived from an EMBL/GenBank/DDBJ whole genome shotgun (WGS) entry which is preliminary data.</text>
</comment>
<evidence type="ECO:0000259" key="2">
    <source>
        <dbReference type="Pfam" id="PF14274"/>
    </source>
</evidence>
<dbReference type="InterPro" id="IPR025371">
    <property type="entry name" value="BT_3044-like_C"/>
</dbReference>